<dbReference type="Proteomes" id="UP001500074">
    <property type="component" value="Unassembled WGS sequence"/>
</dbReference>
<keyword evidence="3" id="KW-1185">Reference proteome</keyword>
<dbReference type="Pfam" id="PF00149">
    <property type="entry name" value="Metallophos"/>
    <property type="match status" value="1"/>
</dbReference>
<dbReference type="RefSeq" id="WP_035575540.1">
    <property type="nucleotide sequence ID" value="NZ_BAABKI010000028.1"/>
</dbReference>
<evidence type="ECO:0000259" key="1">
    <source>
        <dbReference type="PROSITE" id="PS00125"/>
    </source>
</evidence>
<feature type="domain" description="Serine/threonine specific protein phosphatases" evidence="1">
    <location>
        <begin position="73"/>
        <end position="78"/>
    </location>
</feature>
<comment type="caution">
    <text evidence="2">The sequence shown here is derived from an EMBL/GenBank/DDBJ whole genome shotgun (WGS) entry which is preliminary data.</text>
</comment>
<dbReference type="SUPFAM" id="SSF56300">
    <property type="entry name" value="Metallo-dependent phosphatases"/>
    <property type="match status" value="1"/>
</dbReference>
<dbReference type="InterPro" id="IPR050126">
    <property type="entry name" value="Ap4A_hydrolase"/>
</dbReference>
<dbReference type="Gene3D" id="3.60.21.10">
    <property type="match status" value="1"/>
</dbReference>
<organism evidence="2 3">
    <name type="scientific">Modicisalibacter zincidurans</name>
    <dbReference type="NCBI Taxonomy" id="1178777"/>
    <lineage>
        <taxon>Bacteria</taxon>
        <taxon>Pseudomonadati</taxon>
        <taxon>Pseudomonadota</taxon>
        <taxon>Gammaproteobacteria</taxon>
        <taxon>Oceanospirillales</taxon>
        <taxon>Halomonadaceae</taxon>
        <taxon>Modicisalibacter</taxon>
    </lineage>
</organism>
<name>A0ABP9RI46_9GAMM</name>
<reference evidence="3" key="1">
    <citation type="journal article" date="2019" name="Int. J. Syst. Evol. Microbiol.">
        <title>The Global Catalogue of Microorganisms (GCM) 10K type strain sequencing project: providing services to taxonomists for standard genome sequencing and annotation.</title>
        <authorList>
            <consortium name="The Broad Institute Genomics Platform"/>
            <consortium name="The Broad Institute Genome Sequencing Center for Infectious Disease"/>
            <person name="Wu L."/>
            <person name="Ma J."/>
        </authorList>
    </citation>
    <scope>NUCLEOTIDE SEQUENCE [LARGE SCALE GENOMIC DNA]</scope>
    <source>
        <strain evidence="3">JCM 18472</strain>
    </source>
</reference>
<dbReference type="InterPro" id="IPR004843">
    <property type="entry name" value="Calcineurin-like_PHP"/>
</dbReference>
<dbReference type="PROSITE" id="PS00125">
    <property type="entry name" value="SER_THR_PHOSPHATASE"/>
    <property type="match status" value="1"/>
</dbReference>
<evidence type="ECO:0000313" key="2">
    <source>
        <dbReference type="EMBL" id="GAA5178218.1"/>
    </source>
</evidence>
<proteinExistence type="predicted"/>
<accession>A0ABP9RI46</accession>
<dbReference type="PANTHER" id="PTHR42850:SF4">
    <property type="entry name" value="ZINC-DEPENDENT ENDOPOLYPHOSPHATASE"/>
    <property type="match status" value="1"/>
</dbReference>
<dbReference type="InterPro" id="IPR029052">
    <property type="entry name" value="Metallo-depent_PP-like"/>
</dbReference>
<dbReference type="PANTHER" id="PTHR42850">
    <property type="entry name" value="METALLOPHOSPHOESTERASE"/>
    <property type="match status" value="1"/>
</dbReference>
<dbReference type="InterPro" id="IPR006186">
    <property type="entry name" value="Ser/Thr-sp_prot-phosphatase"/>
</dbReference>
<gene>
    <name evidence="2" type="ORF">GCM10023342_28070</name>
</gene>
<protein>
    <submittedName>
        <fullName evidence="2">Metallophosphoesterase</fullName>
    </submittedName>
</protein>
<sequence length="224" mass="24572">MSTMLERCAVNRAGTDYVVGDIHGCYGLLQAALERLDFDTARDRLFCVGDLIDRGPDSRACLELTFEPWFHAVRGNHEELAAQALKSGDWALWIENGGGWALNERSGELADLLEAALSCMPYAIEVALDEASVGIVHAEPPGDWLAIERQGHALKQQLTWARRRIASHHDARIANIDGVVVGHTILAEPINLGNVRYIDLGAFGTGNLHIEALHESARHFSSKT</sequence>
<evidence type="ECO:0000313" key="3">
    <source>
        <dbReference type="Proteomes" id="UP001500074"/>
    </source>
</evidence>
<dbReference type="EMBL" id="BAABKI010000028">
    <property type="protein sequence ID" value="GAA5178218.1"/>
    <property type="molecule type" value="Genomic_DNA"/>
</dbReference>